<evidence type="ECO:0000313" key="16">
    <source>
        <dbReference type="Proteomes" id="UP000230973"/>
    </source>
</evidence>
<dbReference type="InterPro" id="IPR013785">
    <property type="entry name" value="Aldolase_TIM"/>
</dbReference>
<evidence type="ECO:0000259" key="14">
    <source>
        <dbReference type="Pfam" id="PF01207"/>
    </source>
</evidence>
<reference evidence="16" key="1">
    <citation type="submission" date="2017-09" db="EMBL/GenBank/DDBJ databases">
        <title>Depth-based differentiation of microbial function through sediment-hosted aquifers and enrichment of novel symbionts in the deep terrestrial subsurface.</title>
        <authorList>
            <person name="Probst A.J."/>
            <person name="Ladd B."/>
            <person name="Jarett J.K."/>
            <person name="Geller-Mcgrath D.E."/>
            <person name="Sieber C.M.K."/>
            <person name="Emerson J.B."/>
            <person name="Anantharaman K."/>
            <person name="Thomas B.C."/>
            <person name="Malmstrom R."/>
            <person name="Stieglmeier M."/>
            <person name="Klingl A."/>
            <person name="Woyke T."/>
            <person name="Ryan C.M."/>
            <person name="Banfield J.F."/>
        </authorList>
    </citation>
    <scope>NUCLEOTIDE SEQUENCE [LARGE SCALE GENOMIC DNA]</scope>
</reference>
<comment type="catalytic activity">
    <reaction evidence="9">
        <text>a 5,6-dihydrouridine in tRNA + NADP(+) = a uridine in tRNA + NADPH + H(+)</text>
        <dbReference type="Rhea" id="RHEA:23624"/>
        <dbReference type="Rhea" id="RHEA-COMP:13339"/>
        <dbReference type="Rhea" id="RHEA-COMP:13887"/>
        <dbReference type="ChEBI" id="CHEBI:15378"/>
        <dbReference type="ChEBI" id="CHEBI:57783"/>
        <dbReference type="ChEBI" id="CHEBI:58349"/>
        <dbReference type="ChEBI" id="CHEBI:65315"/>
        <dbReference type="ChEBI" id="CHEBI:74443"/>
    </reaction>
</comment>
<keyword evidence="6" id="KW-0521">NADP</keyword>
<comment type="function">
    <text evidence="1 11">Catalyzes the synthesis of 5,6-dihydrouridine (D), a modified base found in the D-loop of most tRNAs, via the reduction of the C5-C6 double bond in target uridines.</text>
</comment>
<dbReference type="InterPro" id="IPR024036">
    <property type="entry name" value="tRNA-dHydroUridine_Synthase_C"/>
</dbReference>
<dbReference type="Gene3D" id="1.10.1200.80">
    <property type="entry name" value="Putative flavin oxidoreducatase, domain 2"/>
    <property type="match status" value="1"/>
</dbReference>
<evidence type="ECO:0000256" key="13">
    <source>
        <dbReference type="PIRSR" id="PIRSR006621-2"/>
    </source>
</evidence>
<comment type="catalytic activity">
    <reaction evidence="10">
        <text>a 5,6-dihydrouridine in tRNA + NAD(+) = a uridine in tRNA + NADH + H(+)</text>
        <dbReference type="Rhea" id="RHEA:54452"/>
        <dbReference type="Rhea" id="RHEA-COMP:13339"/>
        <dbReference type="Rhea" id="RHEA-COMP:13887"/>
        <dbReference type="ChEBI" id="CHEBI:15378"/>
        <dbReference type="ChEBI" id="CHEBI:57540"/>
        <dbReference type="ChEBI" id="CHEBI:57945"/>
        <dbReference type="ChEBI" id="CHEBI:65315"/>
        <dbReference type="ChEBI" id="CHEBI:74443"/>
    </reaction>
</comment>
<accession>A0A2M7QAS6</accession>
<sequence>MSDVFSWKTEKRPIVALAPMADMTDSAFCRIAKRLGCRIVFREMVSAEALVRESDRTLQMASFRDEERPIVQQLFGADPAVMAEAARRLDERFSPDTFDLNMGCPAVKIVGGFNGAALMREPRHAAEIVRAVKAATDKPVSVKTRLGWFSPTDILDFAPTIEDAGADLISVHGRTKDQGYSGSADWEMIGRAKSLVGIPMLANGDVFSPELAVKALEVTGCDGLLIARGALGNPWIFGQVEAALNGKRPDEVSDEDRDRTVLEHARLHAELYGGDRPLVTFRKHLVWYYKGLPNAKAQRELLTKVETVADLEACLGG</sequence>
<evidence type="ECO:0000256" key="11">
    <source>
        <dbReference type="PIRNR" id="PIRNR006621"/>
    </source>
</evidence>
<keyword evidence="3 11" id="KW-0285">Flavoprotein</keyword>
<evidence type="ECO:0000256" key="12">
    <source>
        <dbReference type="PIRSR" id="PIRSR006621-1"/>
    </source>
</evidence>
<proteinExistence type="inferred from homology"/>
<keyword evidence="5 11" id="KW-0819">tRNA processing</keyword>
<dbReference type="CDD" id="cd02801">
    <property type="entry name" value="DUS_like_FMN"/>
    <property type="match status" value="1"/>
</dbReference>
<feature type="domain" description="DUS-like FMN-binding" evidence="14">
    <location>
        <begin position="17"/>
        <end position="310"/>
    </location>
</feature>
<dbReference type="PANTHER" id="PTHR45846:SF1">
    <property type="entry name" value="TRNA-DIHYDROURIDINE(47) SYNTHASE [NAD(P)(+)]-LIKE"/>
    <property type="match status" value="1"/>
</dbReference>
<evidence type="ECO:0000256" key="4">
    <source>
        <dbReference type="ARBA" id="ARBA00022643"/>
    </source>
</evidence>
<protein>
    <recommendedName>
        <fullName evidence="11">tRNA-dihydrouridine synthase</fullName>
        <ecNumber evidence="11">1.3.1.-</ecNumber>
    </recommendedName>
</protein>
<dbReference type="GO" id="GO:0000049">
    <property type="term" value="F:tRNA binding"/>
    <property type="evidence" value="ECO:0007669"/>
    <property type="project" value="UniProtKB-KW"/>
</dbReference>
<dbReference type="AlphaFoldDB" id="A0A2M7QAS6"/>
<feature type="binding site" evidence="13">
    <location>
        <position position="73"/>
    </location>
    <ligand>
        <name>FMN</name>
        <dbReference type="ChEBI" id="CHEBI:58210"/>
    </ligand>
</feature>
<dbReference type="PANTHER" id="PTHR45846">
    <property type="entry name" value="TRNA-DIHYDROURIDINE(47) SYNTHASE [NAD(P)(+)]-LIKE"/>
    <property type="match status" value="1"/>
</dbReference>
<gene>
    <name evidence="15" type="ORF">COY93_00890</name>
</gene>
<feature type="binding site" evidence="13">
    <location>
        <begin position="19"/>
        <end position="21"/>
    </location>
    <ligand>
        <name>FMN</name>
        <dbReference type="ChEBI" id="CHEBI:58210"/>
    </ligand>
</feature>
<comment type="caution">
    <text evidence="15">The sequence shown here is derived from an EMBL/GenBank/DDBJ whole genome shotgun (WGS) entry which is preliminary data.</text>
</comment>
<feature type="binding site" evidence="13">
    <location>
        <position position="143"/>
    </location>
    <ligand>
        <name>FMN</name>
        <dbReference type="ChEBI" id="CHEBI:58210"/>
    </ligand>
</feature>
<dbReference type="InterPro" id="IPR001269">
    <property type="entry name" value="DUS_fam"/>
</dbReference>
<dbReference type="GO" id="GO:0050660">
    <property type="term" value="F:flavin adenine dinucleotide binding"/>
    <property type="evidence" value="ECO:0007669"/>
    <property type="project" value="InterPro"/>
</dbReference>
<evidence type="ECO:0000256" key="10">
    <source>
        <dbReference type="ARBA" id="ARBA00048802"/>
    </source>
</evidence>
<dbReference type="Proteomes" id="UP000230973">
    <property type="component" value="Unassembled WGS sequence"/>
</dbReference>
<keyword evidence="7" id="KW-0694">RNA-binding</keyword>
<dbReference type="EC" id="1.3.1.-" evidence="11"/>
<evidence type="ECO:0000256" key="5">
    <source>
        <dbReference type="ARBA" id="ARBA00022694"/>
    </source>
</evidence>
<evidence type="ECO:0000256" key="9">
    <source>
        <dbReference type="ARBA" id="ARBA00048205"/>
    </source>
</evidence>
<evidence type="ECO:0000256" key="2">
    <source>
        <dbReference type="ARBA" id="ARBA00022555"/>
    </source>
</evidence>
<dbReference type="NCBIfam" id="TIGR00737">
    <property type="entry name" value="nifR3_yhdG"/>
    <property type="match status" value="1"/>
</dbReference>
<keyword evidence="2" id="KW-0820">tRNA-binding</keyword>
<evidence type="ECO:0000256" key="1">
    <source>
        <dbReference type="ARBA" id="ARBA00002790"/>
    </source>
</evidence>
<dbReference type="InterPro" id="IPR035587">
    <property type="entry name" value="DUS-like_FMN-bd"/>
</dbReference>
<dbReference type="Gene3D" id="3.20.20.70">
    <property type="entry name" value="Aldolase class I"/>
    <property type="match status" value="1"/>
</dbReference>
<keyword evidence="4 11" id="KW-0288">FMN</keyword>
<evidence type="ECO:0000256" key="6">
    <source>
        <dbReference type="ARBA" id="ARBA00022857"/>
    </source>
</evidence>
<dbReference type="PIRSF" id="PIRSF006621">
    <property type="entry name" value="Dus"/>
    <property type="match status" value="1"/>
</dbReference>
<dbReference type="SUPFAM" id="SSF51395">
    <property type="entry name" value="FMN-linked oxidoreductases"/>
    <property type="match status" value="1"/>
</dbReference>
<name>A0A2M7QAS6_9BACT</name>
<dbReference type="InterPro" id="IPR004652">
    <property type="entry name" value="DusB-like"/>
</dbReference>
<organism evidence="15 16">
    <name type="scientific">Candidatus Uhrbacteria bacterium CG_4_10_14_0_8_um_filter_58_22</name>
    <dbReference type="NCBI Taxonomy" id="1975029"/>
    <lineage>
        <taxon>Bacteria</taxon>
        <taxon>Candidatus Uhriibacteriota</taxon>
    </lineage>
</organism>
<evidence type="ECO:0000313" key="15">
    <source>
        <dbReference type="EMBL" id="PIY63224.1"/>
    </source>
</evidence>
<comment type="cofactor">
    <cofactor evidence="11 13">
        <name>FMN</name>
        <dbReference type="ChEBI" id="CHEBI:58210"/>
    </cofactor>
</comment>
<evidence type="ECO:0000256" key="3">
    <source>
        <dbReference type="ARBA" id="ARBA00022630"/>
    </source>
</evidence>
<evidence type="ECO:0000256" key="7">
    <source>
        <dbReference type="ARBA" id="ARBA00022884"/>
    </source>
</evidence>
<feature type="active site" description="Proton donor" evidence="12">
    <location>
        <position position="104"/>
    </location>
</feature>
<comment type="similarity">
    <text evidence="11">Belongs to the dus family.</text>
</comment>
<dbReference type="EMBL" id="PFLC01000011">
    <property type="protein sequence ID" value="PIY63224.1"/>
    <property type="molecule type" value="Genomic_DNA"/>
</dbReference>
<dbReference type="Pfam" id="PF01207">
    <property type="entry name" value="Dus"/>
    <property type="match status" value="1"/>
</dbReference>
<dbReference type="GO" id="GO:0017150">
    <property type="term" value="F:tRNA dihydrouridine synthase activity"/>
    <property type="evidence" value="ECO:0007669"/>
    <property type="project" value="InterPro"/>
</dbReference>
<evidence type="ECO:0000256" key="8">
    <source>
        <dbReference type="ARBA" id="ARBA00023002"/>
    </source>
</evidence>
<keyword evidence="8 11" id="KW-0560">Oxidoreductase</keyword>
<feature type="binding site" evidence="13">
    <location>
        <begin position="227"/>
        <end position="228"/>
    </location>
    <ligand>
        <name>FMN</name>
        <dbReference type="ChEBI" id="CHEBI:58210"/>
    </ligand>
</feature>
<keyword evidence="13" id="KW-0547">Nucleotide-binding</keyword>
<feature type="binding site" evidence="13">
    <location>
        <position position="172"/>
    </location>
    <ligand>
        <name>FMN</name>
        <dbReference type="ChEBI" id="CHEBI:58210"/>
    </ligand>
</feature>